<feature type="binding site" evidence="17">
    <location>
        <begin position="420"/>
        <end position="424"/>
    </location>
    <ligand>
        <name>AMP</name>
        <dbReference type="ChEBI" id="CHEBI:456215"/>
    </ligand>
</feature>
<evidence type="ECO:0000256" key="15">
    <source>
        <dbReference type="ARBA" id="ARBA00048238"/>
    </source>
</evidence>
<feature type="binding site" evidence="17">
    <location>
        <position position="383"/>
    </location>
    <ligand>
        <name>(6S)-NADPHX</name>
        <dbReference type="ChEBI" id="CHEBI:64076"/>
    </ligand>
</feature>
<dbReference type="Proteomes" id="UP000182719">
    <property type="component" value="Unassembled WGS sequence"/>
</dbReference>
<dbReference type="GO" id="GO:0110051">
    <property type="term" value="P:metabolite repair"/>
    <property type="evidence" value="ECO:0007669"/>
    <property type="project" value="TreeGrafter"/>
</dbReference>
<dbReference type="InterPro" id="IPR030677">
    <property type="entry name" value="Nnr"/>
</dbReference>
<keyword evidence="13" id="KW-0511">Multifunctional enzyme</keyword>
<dbReference type="Pfam" id="PF01256">
    <property type="entry name" value="Carb_kinase"/>
    <property type="match status" value="1"/>
</dbReference>
<comment type="cofactor">
    <cofactor evidence="17">
        <name>Mg(2+)</name>
        <dbReference type="ChEBI" id="CHEBI:18420"/>
    </cofactor>
</comment>
<keyword evidence="6 17" id="KW-0547">Nucleotide-binding</keyword>
<dbReference type="RefSeq" id="WP_075006249.1">
    <property type="nucleotide sequence ID" value="NZ_FOAP01000004.1"/>
</dbReference>
<comment type="similarity">
    <text evidence="17">Belongs to the NnrD/CARKD family.</text>
</comment>
<dbReference type="CDD" id="cd01171">
    <property type="entry name" value="YXKO-related"/>
    <property type="match status" value="1"/>
</dbReference>
<keyword evidence="7 17" id="KW-0067">ATP-binding</keyword>
<keyword evidence="11 18" id="KW-0413">Isomerase</keyword>
<evidence type="ECO:0000256" key="14">
    <source>
        <dbReference type="ARBA" id="ARBA00025153"/>
    </source>
</evidence>
<evidence type="ECO:0000256" key="1">
    <source>
        <dbReference type="ARBA" id="ARBA00000013"/>
    </source>
</evidence>
<feature type="binding site" evidence="17">
    <location>
        <position position="450"/>
    </location>
    <ligand>
        <name>(6S)-NADPHX</name>
        <dbReference type="ChEBI" id="CHEBI:64076"/>
    </ligand>
</feature>
<keyword evidence="8 17" id="KW-0521">NADP</keyword>
<feature type="domain" description="YjeF N-terminal" evidence="21">
    <location>
        <begin position="10"/>
        <end position="216"/>
    </location>
</feature>
<gene>
    <name evidence="17" type="primary">nnrD</name>
    <name evidence="18" type="synonym">nnrE</name>
    <name evidence="22" type="ORF">SAMN05444354_104198</name>
</gene>
<dbReference type="Gene3D" id="3.40.50.10260">
    <property type="entry name" value="YjeF N-terminal domain"/>
    <property type="match status" value="1"/>
</dbReference>
<evidence type="ECO:0000256" key="13">
    <source>
        <dbReference type="ARBA" id="ARBA00023268"/>
    </source>
</evidence>
<dbReference type="Pfam" id="PF03853">
    <property type="entry name" value="YjeF_N"/>
    <property type="match status" value="1"/>
</dbReference>
<accession>A0A1H7N2X6</accession>
<sequence length="511" mass="52426">MQWVLTAAQMREAEQAAESQHGMPSALLMENAGRALAEVARSVAGPQARFNVVCGPGNNGGDGLVAARFLLEGGARLSVAVVGERGKLTAEAQRNLKALESAAFTAQSLEALPELGPGDVVVDALFGTGLSRAPAGPFAEAIQRIERWRGAGARVVAADVPSGLQSDTGEPFSPCVEADVTVAFGLFKRGQLLEPGASLCGEVRRVDIGLSLAAARSLTGPGVPRLVEEADARGALPARRADSHKGTYGHVLGVAGSRGKSGAAALLARAALRSGAGLVSVATRAEVLEGVMAHAPEIMGIPLEASGPLGLADLEPLLAAAEGKDALVIGPGIPRGPETGQLIGELLARVDADVVLDADALNAVASDLSVLRRAKRQVVLTPHPGEMARLTGLSTKDVQARRMEVARDFAMEHGVTLVLKGTRTLTVSADGDLFINPTGNPGMATGGTGDVLSGICGAFLAQGFPVPDAIWAAVYTHGLAGDLAARRSGKVGLIAGDLLQGLCDVWTRWER</sequence>
<comment type="function">
    <text evidence="14 19">Bifunctional enzyme that catalyzes the epimerization of the S- and R-forms of NAD(P)HX and the dehydration of the S-form of NAD(P)HX at the expense of ADP, which is converted to AMP. This allows the repair of both epimers of NAD(P)HX, a damaged form of NAD(P)H that is a result of enzymatic or heat-dependent hydration.</text>
</comment>
<dbReference type="PIRSF" id="PIRSF017184">
    <property type="entry name" value="Nnr"/>
    <property type="match status" value="1"/>
</dbReference>
<dbReference type="NCBIfam" id="TIGR00197">
    <property type="entry name" value="yjeF_nterm"/>
    <property type="match status" value="1"/>
</dbReference>
<evidence type="ECO:0000256" key="12">
    <source>
        <dbReference type="ARBA" id="ARBA00023239"/>
    </source>
</evidence>
<keyword evidence="9 18" id="KW-0630">Potassium</keyword>
<dbReference type="SUPFAM" id="SSF53613">
    <property type="entry name" value="Ribokinase-like"/>
    <property type="match status" value="1"/>
</dbReference>
<evidence type="ECO:0000256" key="18">
    <source>
        <dbReference type="HAMAP-Rule" id="MF_01966"/>
    </source>
</evidence>
<evidence type="ECO:0000259" key="21">
    <source>
        <dbReference type="PROSITE" id="PS51385"/>
    </source>
</evidence>
<evidence type="ECO:0000256" key="10">
    <source>
        <dbReference type="ARBA" id="ARBA00023027"/>
    </source>
</evidence>
<evidence type="ECO:0000256" key="3">
    <source>
        <dbReference type="ARBA" id="ARBA00006001"/>
    </source>
</evidence>
<dbReference type="PANTHER" id="PTHR12592">
    <property type="entry name" value="ATP-DEPENDENT (S)-NAD(P)H-HYDRATE DEHYDRATASE FAMILY MEMBER"/>
    <property type="match status" value="1"/>
</dbReference>
<dbReference type="EMBL" id="FOAP01000004">
    <property type="protein sequence ID" value="SEL17850.1"/>
    <property type="molecule type" value="Genomic_DNA"/>
</dbReference>
<dbReference type="SUPFAM" id="SSF64153">
    <property type="entry name" value="YjeF N-terminal domain-like"/>
    <property type="match status" value="1"/>
</dbReference>
<comment type="subunit">
    <text evidence="17">Homotetramer.</text>
</comment>
<evidence type="ECO:0000313" key="22">
    <source>
        <dbReference type="EMBL" id="SEL17850.1"/>
    </source>
</evidence>
<evidence type="ECO:0000256" key="6">
    <source>
        <dbReference type="ARBA" id="ARBA00022741"/>
    </source>
</evidence>
<dbReference type="PANTHER" id="PTHR12592:SF0">
    <property type="entry name" value="ATP-DEPENDENT (S)-NAD(P)H-HYDRATE DEHYDRATASE"/>
    <property type="match status" value="1"/>
</dbReference>
<evidence type="ECO:0000256" key="11">
    <source>
        <dbReference type="ARBA" id="ARBA00023235"/>
    </source>
</evidence>
<dbReference type="Gene3D" id="3.40.1190.20">
    <property type="match status" value="1"/>
</dbReference>
<comment type="catalytic activity">
    <reaction evidence="1 18 19">
        <text>(6R)-NADHX = (6S)-NADHX</text>
        <dbReference type="Rhea" id="RHEA:32215"/>
        <dbReference type="ChEBI" id="CHEBI:64074"/>
        <dbReference type="ChEBI" id="CHEBI:64075"/>
        <dbReference type="EC" id="5.1.99.6"/>
    </reaction>
</comment>
<feature type="domain" description="YjeF C-terminal" evidence="20">
    <location>
        <begin position="228"/>
        <end position="509"/>
    </location>
</feature>
<dbReference type="InterPro" id="IPR000631">
    <property type="entry name" value="CARKD"/>
</dbReference>
<comment type="similarity">
    <text evidence="18">Belongs to the NnrE/AIBP family.</text>
</comment>
<dbReference type="PROSITE" id="PS51383">
    <property type="entry name" value="YJEF_C_3"/>
    <property type="match status" value="1"/>
</dbReference>
<organism evidence="22 23">
    <name type="scientific">Stigmatella aurantiaca</name>
    <dbReference type="NCBI Taxonomy" id="41"/>
    <lineage>
        <taxon>Bacteria</taxon>
        <taxon>Pseudomonadati</taxon>
        <taxon>Myxococcota</taxon>
        <taxon>Myxococcia</taxon>
        <taxon>Myxococcales</taxon>
        <taxon>Cystobacterineae</taxon>
        <taxon>Archangiaceae</taxon>
        <taxon>Stigmatella</taxon>
    </lineage>
</organism>
<comment type="similarity">
    <text evidence="4 19">In the C-terminal section; belongs to the NnrD/CARKD family.</text>
</comment>
<evidence type="ECO:0000313" key="23">
    <source>
        <dbReference type="Proteomes" id="UP000182719"/>
    </source>
</evidence>
<feature type="binding site" evidence="18">
    <location>
        <begin position="58"/>
        <end position="62"/>
    </location>
    <ligand>
        <name>(6S)-NADPHX</name>
        <dbReference type="ChEBI" id="CHEBI:64076"/>
    </ligand>
</feature>
<keyword evidence="23" id="KW-1185">Reference proteome</keyword>
<protein>
    <recommendedName>
        <fullName evidence="19">Bifunctional NAD(P)H-hydrate repair enzyme</fullName>
    </recommendedName>
    <alternativeName>
        <fullName evidence="19">Nicotinamide nucleotide repair protein</fullName>
    </alternativeName>
    <domain>
        <recommendedName>
            <fullName evidence="19">ADP-dependent (S)-NAD(P)H-hydrate dehydratase</fullName>
            <ecNumber evidence="19">4.2.1.136</ecNumber>
        </recommendedName>
        <alternativeName>
            <fullName evidence="19">ADP-dependent NAD(P)HX dehydratase</fullName>
        </alternativeName>
    </domain>
    <domain>
        <recommendedName>
            <fullName evidence="19">NAD(P)H-hydrate epimerase</fullName>
            <ecNumber evidence="19">5.1.99.6</ecNumber>
        </recommendedName>
    </domain>
</protein>
<evidence type="ECO:0000256" key="7">
    <source>
        <dbReference type="ARBA" id="ARBA00022840"/>
    </source>
</evidence>
<dbReference type="GO" id="GO:0046872">
    <property type="term" value="F:metal ion binding"/>
    <property type="evidence" value="ECO:0007669"/>
    <property type="project" value="UniProtKB-UniRule"/>
</dbReference>
<evidence type="ECO:0000256" key="9">
    <source>
        <dbReference type="ARBA" id="ARBA00022958"/>
    </source>
</evidence>
<dbReference type="HAMAP" id="MF_01966">
    <property type="entry name" value="NADHX_epimerase"/>
    <property type="match status" value="1"/>
</dbReference>
<comment type="function">
    <text evidence="18">Catalyzes the epimerization of the S- and R-forms of NAD(P)HX, a damaged form of NAD(P)H that is a result of enzymatic or heat-dependent hydration. This is a prerequisite for the S-specific NAD(P)H-hydrate dehydratase to allow the repair of both epimers of NAD(P)HX.</text>
</comment>
<evidence type="ECO:0000256" key="17">
    <source>
        <dbReference type="HAMAP-Rule" id="MF_01965"/>
    </source>
</evidence>
<dbReference type="GO" id="GO:0052856">
    <property type="term" value="F:NAD(P)HX epimerase activity"/>
    <property type="evidence" value="ECO:0007669"/>
    <property type="project" value="UniProtKB-UniRule"/>
</dbReference>
<feature type="binding site" evidence="17">
    <location>
        <position position="263"/>
    </location>
    <ligand>
        <name>(6S)-NADPHX</name>
        <dbReference type="ChEBI" id="CHEBI:64076"/>
    </ligand>
</feature>
<name>A0A1H7N2X6_STIAU</name>
<dbReference type="GO" id="GO:0005524">
    <property type="term" value="F:ATP binding"/>
    <property type="evidence" value="ECO:0007669"/>
    <property type="project" value="UniProtKB-UniRule"/>
</dbReference>
<evidence type="ECO:0000256" key="16">
    <source>
        <dbReference type="ARBA" id="ARBA00049209"/>
    </source>
</evidence>
<comment type="catalytic activity">
    <reaction evidence="15 17 19">
        <text>(6S)-NADHX + ADP = AMP + phosphate + NADH + H(+)</text>
        <dbReference type="Rhea" id="RHEA:32223"/>
        <dbReference type="ChEBI" id="CHEBI:15378"/>
        <dbReference type="ChEBI" id="CHEBI:43474"/>
        <dbReference type="ChEBI" id="CHEBI:57945"/>
        <dbReference type="ChEBI" id="CHEBI:64074"/>
        <dbReference type="ChEBI" id="CHEBI:456215"/>
        <dbReference type="ChEBI" id="CHEBI:456216"/>
        <dbReference type="EC" id="4.2.1.136"/>
    </reaction>
</comment>
<feature type="binding site" evidence="18">
    <location>
        <position position="159"/>
    </location>
    <ligand>
        <name>(6S)-NADPHX</name>
        <dbReference type="ChEBI" id="CHEBI:64076"/>
    </ligand>
</feature>
<dbReference type="InterPro" id="IPR029056">
    <property type="entry name" value="Ribokinase-like"/>
</dbReference>
<dbReference type="PROSITE" id="PS51385">
    <property type="entry name" value="YJEF_N"/>
    <property type="match status" value="1"/>
</dbReference>
<comment type="caution">
    <text evidence="18">Lacks conserved residue(s) required for the propagation of feature annotation.</text>
</comment>
<evidence type="ECO:0000256" key="5">
    <source>
        <dbReference type="ARBA" id="ARBA00022723"/>
    </source>
</evidence>
<feature type="binding site" evidence="17">
    <location>
        <position position="332"/>
    </location>
    <ligand>
        <name>(6S)-NADPHX</name>
        <dbReference type="ChEBI" id="CHEBI:64076"/>
    </ligand>
</feature>
<reference evidence="23" key="1">
    <citation type="submission" date="2016-10" db="EMBL/GenBank/DDBJ databases">
        <authorList>
            <person name="Varghese N."/>
            <person name="Submissions S."/>
        </authorList>
    </citation>
    <scope>NUCLEOTIDE SEQUENCE [LARGE SCALE GENOMIC DNA]</scope>
    <source>
        <strain evidence="23">DSM 17044</strain>
    </source>
</reference>
<feature type="binding site" evidence="18">
    <location>
        <position position="162"/>
    </location>
    <ligand>
        <name>K(+)</name>
        <dbReference type="ChEBI" id="CHEBI:29103"/>
    </ligand>
</feature>
<dbReference type="GO" id="GO:0046496">
    <property type="term" value="P:nicotinamide nucleotide metabolic process"/>
    <property type="evidence" value="ECO:0007669"/>
    <property type="project" value="UniProtKB-UniRule"/>
</dbReference>
<keyword evidence="5 18" id="KW-0479">Metal-binding</keyword>
<dbReference type="EC" id="4.2.1.136" evidence="19"/>
<dbReference type="OrthoDB" id="9806925at2"/>
<comment type="function">
    <text evidence="17">Catalyzes the dehydration of the S-form of NAD(P)HX at the expense of ADP, which is converted to AMP. Together with NAD(P)HX epimerase, which catalyzes the epimerization of the S- and R-forms, the enzyme allows the repair of both epimers of NAD(P)HX, a damaged form of NAD(P)H that is a result of enzymatic or heat-dependent hydration.</text>
</comment>
<comment type="catalytic activity">
    <reaction evidence="2 18 19">
        <text>(6R)-NADPHX = (6S)-NADPHX</text>
        <dbReference type="Rhea" id="RHEA:32227"/>
        <dbReference type="ChEBI" id="CHEBI:64076"/>
        <dbReference type="ChEBI" id="CHEBI:64077"/>
        <dbReference type="EC" id="5.1.99.6"/>
    </reaction>
</comment>
<dbReference type="HAMAP" id="MF_01965">
    <property type="entry name" value="NADHX_dehydratase"/>
    <property type="match status" value="1"/>
</dbReference>
<comment type="catalytic activity">
    <reaction evidence="16 17 19">
        <text>(6S)-NADPHX + ADP = AMP + phosphate + NADPH + H(+)</text>
        <dbReference type="Rhea" id="RHEA:32235"/>
        <dbReference type="ChEBI" id="CHEBI:15378"/>
        <dbReference type="ChEBI" id="CHEBI:43474"/>
        <dbReference type="ChEBI" id="CHEBI:57783"/>
        <dbReference type="ChEBI" id="CHEBI:64076"/>
        <dbReference type="ChEBI" id="CHEBI:456215"/>
        <dbReference type="ChEBI" id="CHEBI:456216"/>
        <dbReference type="EC" id="4.2.1.136"/>
    </reaction>
</comment>
<evidence type="ECO:0000256" key="8">
    <source>
        <dbReference type="ARBA" id="ARBA00022857"/>
    </source>
</evidence>
<feature type="binding site" evidence="18">
    <location>
        <position position="59"/>
    </location>
    <ligand>
        <name>K(+)</name>
        <dbReference type="ChEBI" id="CHEBI:29103"/>
    </ligand>
</feature>
<dbReference type="NCBIfam" id="TIGR00196">
    <property type="entry name" value="yjeF_cterm"/>
    <property type="match status" value="1"/>
</dbReference>
<proteinExistence type="inferred from homology"/>
<keyword evidence="12 17" id="KW-0456">Lyase</keyword>
<keyword evidence="10 17" id="KW-0520">NAD</keyword>
<dbReference type="EC" id="5.1.99.6" evidence="19"/>
<dbReference type="GO" id="GO:0052855">
    <property type="term" value="F:ADP-dependent NAD(P)H-hydrate dehydratase activity"/>
    <property type="evidence" value="ECO:0007669"/>
    <property type="project" value="UniProtKB-UniRule"/>
</dbReference>
<comment type="cofactor">
    <cofactor evidence="18 19">
        <name>K(+)</name>
        <dbReference type="ChEBI" id="CHEBI:29103"/>
    </cofactor>
    <text evidence="18 19">Binds 1 potassium ion per subunit.</text>
</comment>
<feature type="binding site" evidence="18">
    <location>
        <position position="123"/>
    </location>
    <ligand>
        <name>K(+)</name>
        <dbReference type="ChEBI" id="CHEBI:29103"/>
    </ligand>
</feature>
<dbReference type="InterPro" id="IPR036652">
    <property type="entry name" value="YjeF_N_dom_sf"/>
</dbReference>
<evidence type="ECO:0000256" key="2">
    <source>
        <dbReference type="ARBA" id="ARBA00000909"/>
    </source>
</evidence>
<feature type="binding site" evidence="17">
    <location>
        <position position="449"/>
    </location>
    <ligand>
        <name>AMP</name>
        <dbReference type="ChEBI" id="CHEBI:456215"/>
    </ligand>
</feature>
<dbReference type="AlphaFoldDB" id="A0A1H7N2X6"/>
<feature type="binding site" evidence="18">
    <location>
        <begin position="127"/>
        <end position="133"/>
    </location>
    <ligand>
        <name>(6S)-NADPHX</name>
        <dbReference type="ChEBI" id="CHEBI:64076"/>
    </ligand>
</feature>
<evidence type="ECO:0000256" key="4">
    <source>
        <dbReference type="ARBA" id="ARBA00009524"/>
    </source>
</evidence>
<dbReference type="InterPro" id="IPR004443">
    <property type="entry name" value="YjeF_N_dom"/>
</dbReference>
<comment type="similarity">
    <text evidence="3 19">In the N-terminal section; belongs to the NnrE/AIBP family.</text>
</comment>
<evidence type="ECO:0000256" key="19">
    <source>
        <dbReference type="PIRNR" id="PIRNR017184"/>
    </source>
</evidence>
<evidence type="ECO:0000259" key="20">
    <source>
        <dbReference type="PROSITE" id="PS51383"/>
    </source>
</evidence>